<dbReference type="EMBL" id="LN649229">
    <property type="protein sequence ID" value="CEI67519.1"/>
    <property type="molecule type" value="Genomic_DNA"/>
</dbReference>
<sequence>MVFQHDFLFSVAISGEYSDFTLVCNDREYKLHQVIVCPQSSVISAALSGGFQEATTKILTVNEFDISTVQYMIAFLYAGEYQIHSKRAKKSTSDDAHNQDDTDEASQYSIKQPEDETVDDLISHLRVNAIADYYNIQKLAQLATSKIQAILDKGQSAEVFPQIIQEVSTSNRDPDIDSIIASAAVAHIEELCELEAFQDMEFDDDLTVEMFRACAKRINALERRLDDAHQNVVTYQELRDDEKKAKEFVIEQMDKSMDLLGETDGCRNCNENFGCYFEKRGPEWQPFYLLRCQNCRCRHKVPDESS</sequence>
<proteinExistence type="predicted"/>
<feature type="region of interest" description="Disordered" evidence="2">
    <location>
        <begin position="88"/>
        <end position="113"/>
    </location>
</feature>
<organism evidence="4 5">
    <name type="scientific">Fusarium venenatum</name>
    <dbReference type="NCBI Taxonomy" id="56646"/>
    <lineage>
        <taxon>Eukaryota</taxon>
        <taxon>Fungi</taxon>
        <taxon>Dikarya</taxon>
        <taxon>Ascomycota</taxon>
        <taxon>Pezizomycotina</taxon>
        <taxon>Sordariomycetes</taxon>
        <taxon>Hypocreomycetidae</taxon>
        <taxon>Hypocreales</taxon>
        <taxon>Nectriaceae</taxon>
        <taxon>Fusarium</taxon>
    </lineage>
</organism>
<feature type="domain" description="BTB" evidence="3">
    <location>
        <begin position="18"/>
        <end position="85"/>
    </location>
</feature>
<dbReference type="STRING" id="56646.A0A2L2TC56"/>
<dbReference type="CDD" id="cd18186">
    <property type="entry name" value="BTB_POZ_ZBTB_KLHL-like"/>
    <property type="match status" value="1"/>
</dbReference>
<accession>A0A2L2TC56</accession>
<evidence type="ECO:0000313" key="4">
    <source>
        <dbReference type="EMBL" id="CEI67519.1"/>
    </source>
</evidence>
<evidence type="ECO:0000259" key="3">
    <source>
        <dbReference type="PROSITE" id="PS50097"/>
    </source>
</evidence>
<protein>
    <recommendedName>
        <fullName evidence="3">BTB domain-containing protein</fullName>
    </recommendedName>
</protein>
<evidence type="ECO:0000256" key="2">
    <source>
        <dbReference type="SAM" id="MobiDB-lite"/>
    </source>
</evidence>
<reference evidence="5" key="1">
    <citation type="submission" date="2014-10" db="EMBL/GenBank/DDBJ databases">
        <authorList>
            <person name="King R."/>
        </authorList>
    </citation>
    <scope>NUCLEOTIDE SEQUENCE [LARGE SCALE GENOMIC DNA]</scope>
    <source>
        <strain evidence="5">A3/5</strain>
    </source>
</reference>
<dbReference type="Proteomes" id="UP000245910">
    <property type="component" value="Chromosome I"/>
</dbReference>
<feature type="compositionally biased region" description="Basic and acidic residues" evidence="2">
    <location>
        <begin position="91"/>
        <end position="100"/>
    </location>
</feature>
<dbReference type="InterPro" id="IPR011333">
    <property type="entry name" value="SKP1/BTB/POZ_sf"/>
</dbReference>
<feature type="coiled-coil region" evidence="1">
    <location>
        <begin position="211"/>
        <end position="238"/>
    </location>
</feature>
<keyword evidence="1" id="KW-0175">Coiled coil</keyword>
<dbReference type="PANTHER" id="PTHR47843">
    <property type="entry name" value="BTB DOMAIN-CONTAINING PROTEIN-RELATED"/>
    <property type="match status" value="1"/>
</dbReference>
<dbReference type="PROSITE" id="PS50097">
    <property type="entry name" value="BTB"/>
    <property type="match status" value="1"/>
</dbReference>
<dbReference type="InterPro" id="IPR000210">
    <property type="entry name" value="BTB/POZ_dom"/>
</dbReference>
<keyword evidence="5" id="KW-1185">Reference proteome</keyword>
<dbReference type="Pfam" id="PF00651">
    <property type="entry name" value="BTB"/>
    <property type="match status" value="1"/>
</dbReference>
<evidence type="ECO:0000313" key="5">
    <source>
        <dbReference type="Proteomes" id="UP000245910"/>
    </source>
</evidence>
<dbReference type="SUPFAM" id="SSF54695">
    <property type="entry name" value="POZ domain"/>
    <property type="match status" value="1"/>
</dbReference>
<dbReference type="PANTHER" id="PTHR47843:SF5">
    <property type="entry name" value="BTB_POZ DOMAIN PROTEIN"/>
    <property type="match status" value="1"/>
</dbReference>
<dbReference type="Gene3D" id="3.30.710.10">
    <property type="entry name" value="Potassium Channel Kv1.1, Chain A"/>
    <property type="match status" value="1"/>
</dbReference>
<evidence type="ECO:0000256" key="1">
    <source>
        <dbReference type="SAM" id="Coils"/>
    </source>
</evidence>
<dbReference type="OrthoDB" id="1022638at2759"/>
<name>A0A2L2TC56_9HYPO</name>
<dbReference type="AlphaFoldDB" id="A0A2L2TC56"/>